<evidence type="ECO:0008006" key="3">
    <source>
        <dbReference type="Google" id="ProtNLM"/>
    </source>
</evidence>
<keyword evidence="2" id="KW-1185">Reference proteome</keyword>
<gene>
    <name evidence="1" type="ORF">X777_07378</name>
</gene>
<reference evidence="1 2" key="1">
    <citation type="journal article" date="2014" name="Curr. Biol.">
        <title>The genome of the clonal raider ant Cerapachys biroi.</title>
        <authorList>
            <person name="Oxley P.R."/>
            <person name="Ji L."/>
            <person name="Fetter-Pruneda I."/>
            <person name="McKenzie S.K."/>
            <person name="Li C."/>
            <person name="Hu H."/>
            <person name="Zhang G."/>
            <person name="Kronauer D.J."/>
        </authorList>
    </citation>
    <scope>NUCLEOTIDE SEQUENCE [LARGE SCALE GENOMIC DNA]</scope>
</reference>
<dbReference type="EMBL" id="KK107292">
    <property type="protein sequence ID" value="EZA53476.1"/>
    <property type="molecule type" value="Genomic_DNA"/>
</dbReference>
<name>A0A026WCS7_OOCBI</name>
<dbReference type="AlphaFoldDB" id="A0A026WCS7"/>
<dbReference type="STRING" id="2015173.A0A026WCS7"/>
<sequence>SNHYNLNHSLARKNIVASARCSCGYETADINYLVFVCSKYDDIRKDLHMKLNEVGASSPDCVWSWLRKEELSTLRVVYEFLMKTGRII</sequence>
<evidence type="ECO:0000313" key="1">
    <source>
        <dbReference type="EMBL" id="EZA53476.1"/>
    </source>
</evidence>
<accession>A0A026WCS7</accession>
<evidence type="ECO:0000313" key="2">
    <source>
        <dbReference type="Proteomes" id="UP000053097"/>
    </source>
</evidence>
<organism evidence="1 2">
    <name type="scientific">Ooceraea biroi</name>
    <name type="common">Clonal raider ant</name>
    <name type="synonym">Cerapachys biroi</name>
    <dbReference type="NCBI Taxonomy" id="2015173"/>
    <lineage>
        <taxon>Eukaryota</taxon>
        <taxon>Metazoa</taxon>
        <taxon>Ecdysozoa</taxon>
        <taxon>Arthropoda</taxon>
        <taxon>Hexapoda</taxon>
        <taxon>Insecta</taxon>
        <taxon>Pterygota</taxon>
        <taxon>Neoptera</taxon>
        <taxon>Endopterygota</taxon>
        <taxon>Hymenoptera</taxon>
        <taxon>Apocrita</taxon>
        <taxon>Aculeata</taxon>
        <taxon>Formicoidea</taxon>
        <taxon>Formicidae</taxon>
        <taxon>Dorylinae</taxon>
        <taxon>Ooceraea</taxon>
    </lineage>
</organism>
<feature type="non-terminal residue" evidence="1">
    <location>
        <position position="1"/>
    </location>
</feature>
<protein>
    <recommendedName>
        <fullName evidence="3">Reverse transcriptase zinc-binding domain-containing protein</fullName>
    </recommendedName>
</protein>
<dbReference type="Proteomes" id="UP000053097">
    <property type="component" value="Unassembled WGS sequence"/>
</dbReference>
<proteinExistence type="predicted"/>